<name>A0A150G5U4_GONPE</name>
<evidence type="ECO:0000313" key="5">
    <source>
        <dbReference type="Proteomes" id="UP000075714"/>
    </source>
</evidence>
<dbReference type="STRING" id="33097.A0A150G5U4"/>
<keyword evidence="5" id="KW-1185">Reference proteome</keyword>
<dbReference type="SUPFAM" id="SSF143975">
    <property type="entry name" value="IlvD/EDD N-terminal domain-like"/>
    <property type="match status" value="1"/>
</dbReference>
<feature type="domain" description="Dihydroxy-acid/6-phosphogluconate dehydratase N-terminal" evidence="3">
    <location>
        <begin position="2"/>
        <end position="53"/>
    </location>
</feature>
<dbReference type="OrthoDB" id="3851628at2759"/>
<comment type="caution">
    <text evidence="4">The sequence shown here is derived from an EMBL/GenBank/DDBJ whole genome shotgun (WGS) entry which is preliminary data.</text>
</comment>
<comment type="similarity">
    <text evidence="1">Belongs to the IlvD/Edd family.</text>
</comment>
<dbReference type="InterPro" id="IPR050165">
    <property type="entry name" value="DHAD_IlvD/Edd"/>
</dbReference>
<dbReference type="InterPro" id="IPR037237">
    <property type="entry name" value="IlvD/EDD_N"/>
</dbReference>
<dbReference type="PANTHER" id="PTHR21000">
    <property type="entry name" value="DIHYDROXY-ACID DEHYDRATASE DAD"/>
    <property type="match status" value="1"/>
</dbReference>
<proteinExistence type="inferred from homology"/>
<dbReference type="InterPro" id="IPR020558">
    <property type="entry name" value="DiOHA_6PGluconate_deHydtase_CS"/>
</dbReference>
<dbReference type="InterPro" id="IPR000581">
    <property type="entry name" value="ILV_EDD_N"/>
</dbReference>
<keyword evidence="2" id="KW-0456">Lyase</keyword>
<sequence length="57" mass="5997">MDGCDKNMPGTLMAMARLNRPSLMIYGGTIKPGHSKHDGAVLDIVSAFQSYGEGAGK</sequence>
<evidence type="ECO:0000256" key="1">
    <source>
        <dbReference type="ARBA" id="ARBA00006486"/>
    </source>
</evidence>
<dbReference type="GO" id="GO:0009570">
    <property type="term" value="C:chloroplast stroma"/>
    <property type="evidence" value="ECO:0007669"/>
    <property type="project" value="TreeGrafter"/>
</dbReference>
<gene>
    <name evidence="4" type="ORF">GPECTOR_57g507</name>
</gene>
<dbReference type="EMBL" id="LSYV01000058">
    <property type="protein sequence ID" value="KXZ45217.1"/>
    <property type="molecule type" value="Genomic_DNA"/>
</dbReference>
<reference evidence="5" key="1">
    <citation type="journal article" date="2016" name="Nat. Commun.">
        <title>The Gonium pectorale genome demonstrates co-option of cell cycle regulation during the evolution of multicellularity.</title>
        <authorList>
            <person name="Hanschen E.R."/>
            <person name="Marriage T.N."/>
            <person name="Ferris P.J."/>
            <person name="Hamaji T."/>
            <person name="Toyoda A."/>
            <person name="Fujiyama A."/>
            <person name="Neme R."/>
            <person name="Noguchi H."/>
            <person name="Minakuchi Y."/>
            <person name="Suzuki M."/>
            <person name="Kawai-Toyooka H."/>
            <person name="Smith D.R."/>
            <person name="Sparks H."/>
            <person name="Anderson J."/>
            <person name="Bakaric R."/>
            <person name="Luria V."/>
            <person name="Karger A."/>
            <person name="Kirschner M.W."/>
            <person name="Durand P.M."/>
            <person name="Michod R.E."/>
            <person name="Nozaki H."/>
            <person name="Olson B.J."/>
        </authorList>
    </citation>
    <scope>NUCLEOTIDE SEQUENCE [LARGE SCALE GENOMIC DNA]</scope>
    <source>
        <strain evidence="5">NIES-2863</strain>
    </source>
</reference>
<dbReference type="PROSITE" id="PS00886">
    <property type="entry name" value="ILVD_EDD_1"/>
    <property type="match status" value="1"/>
</dbReference>
<evidence type="ECO:0000256" key="2">
    <source>
        <dbReference type="ARBA" id="ARBA00023239"/>
    </source>
</evidence>
<dbReference type="AlphaFoldDB" id="A0A150G5U4"/>
<evidence type="ECO:0000259" key="3">
    <source>
        <dbReference type="Pfam" id="PF00920"/>
    </source>
</evidence>
<dbReference type="GO" id="GO:0004160">
    <property type="term" value="F:dihydroxy-acid dehydratase activity"/>
    <property type="evidence" value="ECO:0007669"/>
    <property type="project" value="TreeGrafter"/>
</dbReference>
<dbReference type="PANTHER" id="PTHR21000:SF5">
    <property type="entry name" value="DIHYDROXY-ACID DEHYDRATASE, MITOCHONDRIAL"/>
    <property type="match status" value="1"/>
</dbReference>
<organism evidence="4 5">
    <name type="scientific">Gonium pectorale</name>
    <name type="common">Green alga</name>
    <dbReference type="NCBI Taxonomy" id="33097"/>
    <lineage>
        <taxon>Eukaryota</taxon>
        <taxon>Viridiplantae</taxon>
        <taxon>Chlorophyta</taxon>
        <taxon>core chlorophytes</taxon>
        <taxon>Chlorophyceae</taxon>
        <taxon>CS clade</taxon>
        <taxon>Chlamydomonadales</taxon>
        <taxon>Volvocaceae</taxon>
        <taxon>Gonium</taxon>
    </lineage>
</organism>
<protein>
    <recommendedName>
        <fullName evidence="3">Dihydroxy-acid/6-phosphogluconate dehydratase N-terminal domain-containing protein</fullName>
    </recommendedName>
</protein>
<dbReference type="GO" id="GO:0009082">
    <property type="term" value="P:branched-chain amino acid biosynthetic process"/>
    <property type="evidence" value="ECO:0007669"/>
    <property type="project" value="TreeGrafter"/>
</dbReference>
<evidence type="ECO:0000313" key="4">
    <source>
        <dbReference type="EMBL" id="KXZ45217.1"/>
    </source>
</evidence>
<accession>A0A150G5U4</accession>
<dbReference type="Proteomes" id="UP000075714">
    <property type="component" value="Unassembled WGS sequence"/>
</dbReference>
<dbReference type="Pfam" id="PF00920">
    <property type="entry name" value="ILVD_EDD_N"/>
    <property type="match status" value="1"/>
</dbReference>